<dbReference type="Gene3D" id="3.40.50.300">
    <property type="entry name" value="P-loop containing nucleotide triphosphate hydrolases"/>
    <property type="match status" value="3"/>
</dbReference>
<evidence type="ECO:0000256" key="4">
    <source>
        <dbReference type="ARBA" id="ARBA00022840"/>
    </source>
</evidence>
<dbReference type="PANTHER" id="PTHR11070:SF17">
    <property type="entry name" value="DNA HELICASE IV"/>
    <property type="match status" value="1"/>
</dbReference>
<evidence type="ECO:0000313" key="12">
    <source>
        <dbReference type="Proteomes" id="UP001501047"/>
    </source>
</evidence>
<dbReference type="Pfam" id="PF13361">
    <property type="entry name" value="UvrD_C"/>
    <property type="match status" value="1"/>
</dbReference>
<evidence type="ECO:0000256" key="2">
    <source>
        <dbReference type="ARBA" id="ARBA00022801"/>
    </source>
</evidence>
<evidence type="ECO:0000256" key="5">
    <source>
        <dbReference type="ARBA" id="ARBA00023235"/>
    </source>
</evidence>
<accession>A0ABP3VWN7</accession>
<keyword evidence="1 9" id="KW-0547">Nucleotide-binding</keyword>
<reference evidence="12" key="1">
    <citation type="journal article" date="2019" name="Int. J. Syst. Evol. Microbiol.">
        <title>The Global Catalogue of Microorganisms (GCM) 10K type strain sequencing project: providing services to taxonomists for standard genome sequencing and annotation.</title>
        <authorList>
            <consortium name="The Broad Institute Genomics Platform"/>
            <consortium name="The Broad Institute Genome Sequencing Center for Infectious Disease"/>
            <person name="Wu L."/>
            <person name="Ma J."/>
        </authorList>
    </citation>
    <scope>NUCLEOTIDE SEQUENCE [LARGE SCALE GENOMIC DNA]</scope>
    <source>
        <strain evidence="12">JCM 1417</strain>
    </source>
</reference>
<dbReference type="Pfam" id="PF00580">
    <property type="entry name" value="UvrD-helicase"/>
    <property type="match status" value="1"/>
</dbReference>
<feature type="binding site" evidence="9">
    <location>
        <begin position="224"/>
        <end position="231"/>
    </location>
    <ligand>
        <name>ATP</name>
        <dbReference type="ChEBI" id="CHEBI:30616"/>
    </ligand>
</feature>
<dbReference type="SUPFAM" id="SSF52540">
    <property type="entry name" value="P-loop containing nucleoside triphosphate hydrolases"/>
    <property type="match status" value="1"/>
</dbReference>
<dbReference type="RefSeq" id="WP_343825433.1">
    <property type="nucleotide sequence ID" value="NZ_BAAACI010000005.1"/>
</dbReference>
<dbReference type="InterPro" id="IPR014017">
    <property type="entry name" value="DNA_helicase_UvrD-like_C"/>
</dbReference>
<gene>
    <name evidence="11" type="primary">helD_2</name>
    <name evidence="11" type="ORF">GCM10008908_16450</name>
</gene>
<keyword evidence="12" id="KW-1185">Reference proteome</keyword>
<dbReference type="Proteomes" id="UP001501047">
    <property type="component" value="Unassembled WGS sequence"/>
</dbReference>
<dbReference type="InterPro" id="IPR048228">
    <property type="entry name" value="HelD_bacillota"/>
</dbReference>
<keyword evidence="5" id="KW-0413">Isomerase</keyword>
<dbReference type="PANTHER" id="PTHR11070">
    <property type="entry name" value="UVRD / RECB / PCRA DNA HELICASE FAMILY MEMBER"/>
    <property type="match status" value="1"/>
</dbReference>
<evidence type="ECO:0000256" key="8">
    <source>
        <dbReference type="ARBA" id="ARBA00048988"/>
    </source>
</evidence>
<keyword evidence="2 9" id="KW-0378">Hydrolase</keyword>
<evidence type="ECO:0000256" key="6">
    <source>
        <dbReference type="ARBA" id="ARBA00034617"/>
    </source>
</evidence>
<dbReference type="EC" id="5.6.2.4" evidence="7"/>
<comment type="catalytic activity">
    <reaction evidence="6">
        <text>Couples ATP hydrolysis with the unwinding of duplex DNA by translocating in the 3'-5' direction.</text>
        <dbReference type="EC" id="5.6.2.4"/>
    </reaction>
</comment>
<dbReference type="InterPro" id="IPR014016">
    <property type="entry name" value="UvrD-like_ATP-bd"/>
</dbReference>
<evidence type="ECO:0000259" key="10">
    <source>
        <dbReference type="PROSITE" id="PS51198"/>
    </source>
</evidence>
<dbReference type="NCBIfam" id="NF041464">
    <property type="entry name" value="HelD_BACSU"/>
    <property type="match status" value="1"/>
</dbReference>
<keyword evidence="4 9" id="KW-0067">ATP-binding</keyword>
<proteinExistence type="predicted"/>
<dbReference type="PROSITE" id="PS51198">
    <property type="entry name" value="UVRD_HELICASE_ATP_BIND"/>
    <property type="match status" value="1"/>
</dbReference>
<name>A0ABP3VWN7_CLOSU</name>
<dbReference type="EMBL" id="BAAACI010000005">
    <property type="protein sequence ID" value="GAA0771696.1"/>
    <property type="molecule type" value="Genomic_DNA"/>
</dbReference>
<dbReference type="InterPro" id="IPR000212">
    <property type="entry name" value="DNA_helicase_UvrD/REP"/>
</dbReference>
<comment type="catalytic activity">
    <reaction evidence="8">
        <text>ATP + H2O = ADP + phosphate + H(+)</text>
        <dbReference type="Rhea" id="RHEA:13065"/>
        <dbReference type="ChEBI" id="CHEBI:15377"/>
        <dbReference type="ChEBI" id="CHEBI:15378"/>
        <dbReference type="ChEBI" id="CHEBI:30616"/>
        <dbReference type="ChEBI" id="CHEBI:43474"/>
        <dbReference type="ChEBI" id="CHEBI:456216"/>
        <dbReference type="EC" id="5.6.2.4"/>
    </reaction>
</comment>
<keyword evidence="3 9" id="KW-0347">Helicase</keyword>
<dbReference type="InterPro" id="IPR027417">
    <property type="entry name" value="P-loop_NTPase"/>
</dbReference>
<evidence type="ECO:0000256" key="9">
    <source>
        <dbReference type="PROSITE-ProRule" id="PRU00560"/>
    </source>
</evidence>
<sequence length="763" mass="88680">MTINREETLKEEMKFNSTKEWIGEQLLKTEKKCEEYETKIAALKKSAGGTFSTELILAQNIQDFANKDLHKYNESKDNPYFARIDFKEKIRDMESFYIGKFGLIDEVKNEEVVIDWRAPLANLYYSGTFGPASYTAPMGEIQGELLLKRKFQVKDGKIINIFDEGVNELIVPVSEDGEELVDEFLKINLEENMSKKLKDVVNTIQREQNEIIRAYKNKPIIIQGSAGSGKTTVALHRLAYLVYTYGDEMNNRNILVVAPNQLFLDYISDILPNLGVSNVKQSTFEELCGTILNTKHKIITKDKKLAHIMECKDEEEIKYITASSKIKGTMTYKTIMDRFIKYLERRSSEVDDILVDEYVLFTSKEIKRLYIKDLGNLPINKRKDEINRYFKSKLKNRIEEIKEKIENIYFFKIKDIKDRKDISEEDKRKKIIRTYDERDELIGGLKTKGSKSLKEFFVGWKKISVVDSYINLYNDEEAFSSVTDNCIPKKLADYMKDEINENIAKKNIDCDDLTALTYLQLKLEGVGEENYIHTVIDEAQDYSLMQFNVLKEISKNNSMTIVGDLGQGIYNYKGINSWEGLIEKVFNEDATYITLSQSYRSTVEIIEFANKVLAKQELNIKPALPILRHGDKPRVIYAEEHEEIRIIDSLLEEIYSKNKKTVAIICKTYKECKELHKILKKQSKYKWEMIEESQNKLDINNVVIPSYMTKGLEFDATIVYNCNENIYKDEVLDKKLLYVALTRALHLQYVMYNGSFSSLLMDE</sequence>
<evidence type="ECO:0000256" key="7">
    <source>
        <dbReference type="ARBA" id="ARBA00034808"/>
    </source>
</evidence>
<evidence type="ECO:0000256" key="1">
    <source>
        <dbReference type="ARBA" id="ARBA00022741"/>
    </source>
</evidence>
<evidence type="ECO:0000256" key="3">
    <source>
        <dbReference type="ARBA" id="ARBA00022806"/>
    </source>
</evidence>
<protein>
    <recommendedName>
        <fullName evidence="7">DNA 3'-5' helicase</fullName>
        <ecNumber evidence="7">5.6.2.4</ecNumber>
    </recommendedName>
</protein>
<evidence type="ECO:0000313" key="11">
    <source>
        <dbReference type="EMBL" id="GAA0771696.1"/>
    </source>
</evidence>
<feature type="domain" description="UvrD-like helicase ATP-binding" evidence="10">
    <location>
        <begin position="203"/>
        <end position="602"/>
    </location>
</feature>
<organism evidence="11 12">
    <name type="scientific">Clostridium subterminale</name>
    <dbReference type="NCBI Taxonomy" id="1550"/>
    <lineage>
        <taxon>Bacteria</taxon>
        <taxon>Bacillati</taxon>
        <taxon>Bacillota</taxon>
        <taxon>Clostridia</taxon>
        <taxon>Eubacteriales</taxon>
        <taxon>Clostridiaceae</taxon>
        <taxon>Clostridium</taxon>
    </lineage>
</organism>
<comment type="caution">
    <text evidence="11">The sequence shown here is derived from an EMBL/GenBank/DDBJ whole genome shotgun (WGS) entry which is preliminary data.</text>
</comment>